<dbReference type="EMBL" id="SEWF01000056">
    <property type="protein sequence ID" value="RYU93096.1"/>
    <property type="molecule type" value="Genomic_DNA"/>
</dbReference>
<evidence type="ECO:0000313" key="3">
    <source>
        <dbReference type="Proteomes" id="UP000293162"/>
    </source>
</evidence>
<dbReference type="Proteomes" id="UP000293162">
    <property type="component" value="Unassembled WGS sequence"/>
</dbReference>
<sequence>MKKLRFLLFCISISLFSTQAFAQLPQDYTAIIKTNVLIFKDIQQWALLIETNTKKPKQTNNYTIGYNQLSDDRTGYYASYARRFYFPFLFEQLYFFGSPYGKVIYRDVNSDGFWYFGGPRFQSASISAGGNLGIQAIQFKRMSIEFLTGIGLGVVCWKQKYSGDALPVHLDGQLMINLGYMF</sequence>
<evidence type="ECO:0008006" key="4">
    <source>
        <dbReference type="Google" id="ProtNLM"/>
    </source>
</evidence>
<dbReference type="AlphaFoldDB" id="A0A4Q5LTW1"/>
<organism evidence="2 3">
    <name type="scientific">Emticicia agri</name>
    <dbReference type="NCBI Taxonomy" id="2492393"/>
    <lineage>
        <taxon>Bacteria</taxon>
        <taxon>Pseudomonadati</taxon>
        <taxon>Bacteroidota</taxon>
        <taxon>Cytophagia</taxon>
        <taxon>Cytophagales</taxon>
        <taxon>Leadbetterellaceae</taxon>
        <taxon>Emticicia</taxon>
    </lineage>
</organism>
<dbReference type="RefSeq" id="WP_130023736.1">
    <property type="nucleotide sequence ID" value="NZ_SEWF01000056.1"/>
</dbReference>
<reference evidence="2 3" key="1">
    <citation type="submission" date="2019-02" db="EMBL/GenBank/DDBJ databases">
        <title>Bacterial novel species Emticicia sp. 17J42-9 isolated from soil.</title>
        <authorList>
            <person name="Jung H.-Y."/>
        </authorList>
    </citation>
    <scope>NUCLEOTIDE SEQUENCE [LARGE SCALE GENOMIC DNA]</scope>
    <source>
        <strain evidence="2 3">17J42-9</strain>
    </source>
</reference>
<accession>A0A4Q5LTW1</accession>
<feature type="signal peptide" evidence="1">
    <location>
        <begin position="1"/>
        <end position="22"/>
    </location>
</feature>
<feature type="chain" id="PRO_5020360580" description="DUF3575 domain-containing protein" evidence="1">
    <location>
        <begin position="23"/>
        <end position="182"/>
    </location>
</feature>
<keyword evidence="3" id="KW-1185">Reference proteome</keyword>
<evidence type="ECO:0000313" key="2">
    <source>
        <dbReference type="EMBL" id="RYU93096.1"/>
    </source>
</evidence>
<protein>
    <recommendedName>
        <fullName evidence="4">DUF3575 domain-containing protein</fullName>
    </recommendedName>
</protein>
<keyword evidence="1" id="KW-0732">Signal</keyword>
<name>A0A4Q5LTW1_9BACT</name>
<gene>
    <name evidence="2" type="ORF">EWM59_23710</name>
</gene>
<proteinExistence type="predicted"/>
<comment type="caution">
    <text evidence="2">The sequence shown here is derived from an EMBL/GenBank/DDBJ whole genome shotgun (WGS) entry which is preliminary data.</text>
</comment>
<evidence type="ECO:0000256" key="1">
    <source>
        <dbReference type="SAM" id="SignalP"/>
    </source>
</evidence>